<accession>A0A1I0NH59</accession>
<dbReference type="AlphaFoldDB" id="A0A1I0NH59"/>
<organism evidence="1 2">
    <name type="scientific">[Clostridium] fimetarium</name>
    <dbReference type="NCBI Taxonomy" id="99656"/>
    <lineage>
        <taxon>Bacteria</taxon>
        <taxon>Bacillati</taxon>
        <taxon>Bacillota</taxon>
        <taxon>Clostridia</taxon>
        <taxon>Lachnospirales</taxon>
        <taxon>Lachnospiraceae</taxon>
    </lineage>
</organism>
<dbReference type="RefSeq" id="WP_092451184.1">
    <property type="nucleotide sequence ID" value="NZ_FOJI01000003.1"/>
</dbReference>
<proteinExistence type="predicted"/>
<evidence type="ECO:0000313" key="2">
    <source>
        <dbReference type="Proteomes" id="UP000199701"/>
    </source>
</evidence>
<reference evidence="1 2" key="1">
    <citation type="submission" date="2016-10" db="EMBL/GenBank/DDBJ databases">
        <authorList>
            <person name="de Groot N.N."/>
        </authorList>
    </citation>
    <scope>NUCLEOTIDE SEQUENCE [LARGE SCALE GENOMIC DNA]</scope>
    <source>
        <strain evidence="1 2">DSM 9179</strain>
    </source>
</reference>
<gene>
    <name evidence="1" type="ORF">SAMN05421659_10391</name>
</gene>
<dbReference type="OrthoDB" id="1770084at2"/>
<keyword evidence="2" id="KW-1185">Reference proteome</keyword>
<protein>
    <submittedName>
        <fullName evidence="1">Uncharacterized protein</fullName>
    </submittedName>
</protein>
<evidence type="ECO:0000313" key="1">
    <source>
        <dbReference type="EMBL" id="SEW00524.1"/>
    </source>
</evidence>
<dbReference type="Pfam" id="PF20379">
    <property type="entry name" value="DUF6674"/>
    <property type="match status" value="1"/>
</dbReference>
<dbReference type="Proteomes" id="UP000199701">
    <property type="component" value="Unassembled WGS sequence"/>
</dbReference>
<dbReference type="STRING" id="99656.SAMN05421659_10391"/>
<dbReference type="Gene3D" id="1.20.120.20">
    <property type="entry name" value="Apolipoprotein"/>
    <property type="match status" value="1"/>
</dbReference>
<dbReference type="InterPro" id="IPR046656">
    <property type="entry name" value="DUF6674"/>
</dbReference>
<dbReference type="EMBL" id="FOJI01000003">
    <property type="protein sequence ID" value="SEW00524.1"/>
    <property type="molecule type" value="Genomic_DNA"/>
</dbReference>
<name>A0A1I0NH59_9FIRM</name>
<sequence>MEELNNSMTQEEVIIELINLLKQNQMQDKANGVFELVSCIDGLQSKLDLVVGELNSVREQLANMEQKSLKDTLLEIVNKMESRCTEMKTQLLDVKESVKEKASEIVASVKQKGKEALNRVSEFCGIKDKLVSMRENVRESVADVNRTVAKIDAFGKGIREANQKIANTFRTFADKEIADYSMQEKPFSKAEIIKKPWQMKGKLLSSMELRLDAAIDRVDNLARDVALKQMEKKWDELNENSHGAIEVVKGDVVPLVSEQKYEYGSESFDIFQQEQESRCIVQPITIKTLPEKEGRSR</sequence>